<dbReference type="AlphaFoldDB" id="A0A6J7JCB7"/>
<dbReference type="PANTHER" id="PTHR42870">
    <property type="entry name" value="ACETYL-COA C-ACETYLTRANSFERASE"/>
    <property type="match status" value="1"/>
</dbReference>
<dbReference type="EMBL" id="CAFBMX010000010">
    <property type="protein sequence ID" value="CAB4940955.1"/>
    <property type="molecule type" value="Genomic_DNA"/>
</dbReference>
<dbReference type="InterPro" id="IPR020616">
    <property type="entry name" value="Thiolase_N"/>
</dbReference>
<dbReference type="PANTHER" id="PTHR42870:SF1">
    <property type="entry name" value="NON-SPECIFIC LIPID-TRANSFER PROTEIN-LIKE 2"/>
    <property type="match status" value="1"/>
</dbReference>
<dbReference type="CDD" id="cd00829">
    <property type="entry name" value="SCP-x_thiolase"/>
    <property type="match status" value="1"/>
</dbReference>
<evidence type="ECO:0000313" key="4">
    <source>
        <dbReference type="EMBL" id="CAB4940955.1"/>
    </source>
</evidence>
<reference evidence="4" key="1">
    <citation type="submission" date="2020-05" db="EMBL/GenBank/DDBJ databases">
        <authorList>
            <person name="Chiriac C."/>
            <person name="Salcher M."/>
            <person name="Ghai R."/>
            <person name="Kavagutti S V."/>
        </authorList>
    </citation>
    <scope>NUCLEOTIDE SEQUENCE</scope>
</reference>
<gene>
    <name evidence="4" type="ORF">UFOPK3674_01823</name>
</gene>
<dbReference type="InterPro" id="IPR055140">
    <property type="entry name" value="Thiolase_C_2"/>
</dbReference>
<dbReference type="Pfam" id="PF00108">
    <property type="entry name" value="Thiolase_N"/>
    <property type="match status" value="1"/>
</dbReference>
<dbReference type="Pfam" id="PF22691">
    <property type="entry name" value="Thiolase_C_1"/>
    <property type="match status" value="1"/>
</dbReference>
<evidence type="ECO:0000259" key="3">
    <source>
        <dbReference type="Pfam" id="PF22691"/>
    </source>
</evidence>
<keyword evidence="1" id="KW-0808">Transferase</keyword>
<evidence type="ECO:0000259" key="2">
    <source>
        <dbReference type="Pfam" id="PF00108"/>
    </source>
</evidence>
<feature type="domain" description="Thiolase N-terminal" evidence="2">
    <location>
        <begin position="7"/>
        <end position="224"/>
    </location>
</feature>
<feature type="domain" description="Thiolase C-terminal" evidence="3">
    <location>
        <begin position="258"/>
        <end position="392"/>
    </location>
</feature>
<dbReference type="InterPro" id="IPR020615">
    <property type="entry name" value="Thiolase_acyl_enz_int_AS"/>
</dbReference>
<proteinExistence type="predicted"/>
<dbReference type="InterPro" id="IPR002155">
    <property type="entry name" value="Thiolase"/>
</dbReference>
<dbReference type="PIRSF" id="PIRSF000429">
    <property type="entry name" value="Ac-CoA_Ac_transf"/>
    <property type="match status" value="1"/>
</dbReference>
<dbReference type="Gene3D" id="3.40.47.10">
    <property type="match status" value="1"/>
</dbReference>
<dbReference type="SUPFAM" id="SSF53901">
    <property type="entry name" value="Thiolase-like"/>
    <property type="match status" value="2"/>
</dbReference>
<protein>
    <submittedName>
        <fullName evidence="4">Unannotated protein</fullName>
    </submittedName>
</protein>
<name>A0A6J7JCB7_9ZZZZ</name>
<dbReference type="PROSITE" id="PS00098">
    <property type="entry name" value="THIOLASE_1"/>
    <property type="match status" value="1"/>
</dbReference>
<dbReference type="GO" id="GO:0016747">
    <property type="term" value="F:acyltransferase activity, transferring groups other than amino-acyl groups"/>
    <property type="evidence" value="ECO:0007669"/>
    <property type="project" value="InterPro"/>
</dbReference>
<organism evidence="4">
    <name type="scientific">freshwater metagenome</name>
    <dbReference type="NCBI Taxonomy" id="449393"/>
    <lineage>
        <taxon>unclassified sequences</taxon>
        <taxon>metagenomes</taxon>
        <taxon>ecological metagenomes</taxon>
    </lineage>
</organism>
<accession>A0A6J7JCB7</accession>
<dbReference type="InterPro" id="IPR016039">
    <property type="entry name" value="Thiolase-like"/>
</dbReference>
<evidence type="ECO:0000256" key="1">
    <source>
        <dbReference type="ARBA" id="ARBA00022679"/>
    </source>
</evidence>
<sequence length="395" mass="41496">MPVAGNVAIVGSAATVFGVHHELGYLDLLEDASRRAIEDAGLQNQDVEAAWLSTAVTDVVALEGESGSPITERLDFAPRPVTRVSAYCASGMEAVRNAAISIAAGEYEVVLAVGAEKMRDVTPRGSLVARTGNMTHPTLTKGRTGPGFFALLASRYLDTFNRTTDDLSAVAVKNHEHATRNPIAQYNEPVTAEQVRSSAMIADPLRVLDCTPTTDGAAAVVLASVEWAKKSGRPYAVLSGVGFSVMDGYYSGLYNPENDFLGFRATREASKVAYAQAGIHTPREQLDLVECHDCFTITEILNYEDLGLCGRGEGWKLLLDGATTIGGDIPVNLSGGLQSCGHPIGATGVRVVKEVADQMIGRAGGRQVAGAKHGVAHTLGGPGILSCVMVISAAE</sequence>